<evidence type="ECO:0000313" key="2">
    <source>
        <dbReference type="EMBL" id="BAS75769.1"/>
    </source>
</evidence>
<protein>
    <submittedName>
        <fullName evidence="2">Os01g0903100 protein</fullName>
    </submittedName>
</protein>
<name>A0A0N7KE92_ORYSJ</name>
<feature type="region of interest" description="Disordered" evidence="1">
    <location>
        <begin position="166"/>
        <end position="255"/>
    </location>
</feature>
<dbReference type="STRING" id="39947.A0A0N7KE92"/>
<gene>
    <name evidence="2" type="ordered locus">Os01g0903100</name>
    <name evidence="2" type="ORF">OSNPB_010903100</name>
</gene>
<reference evidence="2 3" key="3">
    <citation type="journal article" date="2013" name="Rice">
        <title>Improvement of the Oryza sativa Nipponbare reference genome using next generation sequence and optical map data.</title>
        <authorList>
            <person name="Kawahara Y."/>
            <person name="de la Bastide M."/>
            <person name="Hamilton J.P."/>
            <person name="Kanamori H."/>
            <person name="McCombie W.R."/>
            <person name="Ouyang S."/>
            <person name="Schwartz D.C."/>
            <person name="Tanaka T."/>
            <person name="Wu J."/>
            <person name="Zhou S."/>
            <person name="Childs K.L."/>
            <person name="Davidson R.M."/>
            <person name="Lin H."/>
            <person name="Quesada-Ocampo L."/>
            <person name="Vaillancourt B."/>
            <person name="Sakai H."/>
            <person name="Lee S.S."/>
            <person name="Kim J."/>
            <person name="Numa H."/>
            <person name="Itoh T."/>
            <person name="Buell C.R."/>
            <person name="Matsumoto T."/>
        </authorList>
    </citation>
    <scope>NUCLEOTIDE SEQUENCE [LARGE SCALE GENOMIC DNA]</scope>
    <source>
        <strain evidence="3">cv. Nipponbare</strain>
    </source>
</reference>
<reference evidence="3" key="1">
    <citation type="journal article" date="2005" name="Nature">
        <title>The map-based sequence of the rice genome.</title>
        <authorList>
            <consortium name="International rice genome sequencing project (IRGSP)"/>
            <person name="Matsumoto T."/>
            <person name="Wu J."/>
            <person name="Kanamori H."/>
            <person name="Katayose Y."/>
            <person name="Fujisawa M."/>
            <person name="Namiki N."/>
            <person name="Mizuno H."/>
            <person name="Yamamoto K."/>
            <person name="Antonio B.A."/>
            <person name="Baba T."/>
            <person name="Sakata K."/>
            <person name="Nagamura Y."/>
            <person name="Aoki H."/>
            <person name="Arikawa K."/>
            <person name="Arita K."/>
            <person name="Bito T."/>
            <person name="Chiden Y."/>
            <person name="Fujitsuka N."/>
            <person name="Fukunaka R."/>
            <person name="Hamada M."/>
            <person name="Harada C."/>
            <person name="Hayashi A."/>
            <person name="Hijishita S."/>
            <person name="Honda M."/>
            <person name="Hosokawa S."/>
            <person name="Ichikawa Y."/>
            <person name="Idonuma A."/>
            <person name="Iijima M."/>
            <person name="Ikeda M."/>
            <person name="Ikeno M."/>
            <person name="Ito K."/>
            <person name="Ito S."/>
            <person name="Ito T."/>
            <person name="Ito Y."/>
            <person name="Ito Y."/>
            <person name="Iwabuchi A."/>
            <person name="Kamiya K."/>
            <person name="Karasawa W."/>
            <person name="Kurita K."/>
            <person name="Katagiri S."/>
            <person name="Kikuta A."/>
            <person name="Kobayashi H."/>
            <person name="Kobayashi N."/>
            <person name="Machita K."/>
            <person name="Maehara T."/>
            <person name="Masukawa M."/>
            <person name="Mizubayashi T."/>
            <person name="Mukai Y."/>
            <person name="Nagasaki H."/>
            <person name="Nagata Y."/>
            <person name="Naito S."/>
            <person name="Nakashima M."/>
            <person name="Nakama Y."/>
            <person name="Nakamichi Y."/>
            <person name="Nakamura M."/>
            <person name="Meguro A."/>
            <person name="Negishi M."/>
            <person name="Ohta I."/>
            <person name="Ohta T."/>
            <person name="Okamoto M."/>
            <person name="Ono N."/>
            <person name="Saji S."/>
            <person name="Sakaguchi M."/>
            <person name="Sakai K."/>
            <person name="Shibata M."/>
            <person name="Shimokawa T."/>
            <person name="Song J."/>
            <person name="Takazaki Y."/>
            <person name="Terasawa K."/>
            <person name="Tsugane M."/>
            <person name="Tsuji K."/>
            <person name="Ueda S."/>
            <person name="Waki K."/>
            <person name="Yamagata H."/>
            <person name="Yamamoto M."/>
            <person name="Yamamoto S."/>
            <person name="Yamane H."/>
            <person name="Yoshiki S."/>
            <person name="Yoshihara R."/>
            <person name="Yukawa K."/>
            <person name="Zhong H."/>
            <person name="Yano M."/>
            <person name="Yuan Q."/>
            <person name="Ouyang S."/>
            <person name="Liu J."/>
            <person name="Jones K.M."/>
            <person name="Gansberger K."/>
            <person name="Moffat K."/>
            <person name="Hill J."/>
            <person name="Bera J."/>
            <person name="Fadrosh D."/>
            <person name="Jin S."/>
            <person name="Johri S."/>
            <person name="Kim M."/>
            <person name="Overton L."/>
            <person name="Reardon M."/>
            <person name="Tsitrin T."/>
            <person name="Vuong H."/>
            <person name="Weaver B."/>
            <person name="Ciecko A."/>
            <person name="Tallon L."/>
            <person name="Jackson J."/>
            <person name="Pai G."/>
            <person name="Aken S.V."/>
            <person name="Utterback T."/>
            <person name="Reidmuller S."/>
            <person name="Feldblyum T."/>
            <person name="Hsiao J."/>
            <person name="Zismann V."/>
            <person name="Iobst S."/>
            <person name="de Vazeille A.R."/>
            <person name="Buell C.R."/>
            <person name="Ying K."/>
            <person name="Li Y."/>
            <person name="Lu T."/>
            <person name="Huang Y."/>
            <person name="Zhao Q."/>
            <person name="Feng Q."/>
            <person name="Zhang L."/>
            <person name="Zhu J."/>
            <person name="Weng Q."/>
            <person name="Mu J."/>
            <person name="Lu Y."/>
            <person name="Fan D."/>
            <person name="Liu Y."/>
            <person name="Guan J."/>
            <person name="Zhang Y."/>
            <person name="Yu S."/>
            <person name="Liu X."/>
            <person name="Zhang Y."/>
            <person name="Hong G."/>
            <person name="Han B."/>
            <person name="Choisne N."/>
            <person name="Demange N."/>
            <person name="Orjeda G."/>
            <person name="Samain S."/>
            <person name="Cattolico L."/>
            <person name="Pelletier E."/>
            <person name="Couloux A."/>
            <person name="Segurens B."/>
            <person name="Wincker P."/>
            <person name="D'Hont A."/>
            <person name="Scarpelli C."/>
            <person name="Weissenbach J."/>
            <person name="Salanoubat M."/>
            <person name="Quetier F."/>
            <person name="Yu Y."/>
            <person name="Kim H.R."/>
            <person name="Rambo T."/>
            <person name="Currie J."/>
            <person name="Collura K."/>
            <person name="Luo M."/>
            <person name="Yang T."/>
            <person name="Ammiraju J.S.S."/>
            <person name="Engler F."/>
            <person name="Soderlund C."/>
            <person name="Wing R.A."/>
            <person name="Palmer L.E."/>
            <person name="de la Bastide M."/>
            <person name="Spiegel L."/>
            <person name="Nascimento L."/>
            <person name="Zutavern T."/>
            <person name="O'Shaughnessy A."/>
            <person name="Dike S."/>
            <person name="Dedhia N."/>
            <person name="Preston R."/>
            <person name="Balija V."/>
            <person name="McCombie W.R."/>
            <person name="Chow T."/>
            <person name="Chen H."/>
            <person name="Chung M."/>
            <person name="Chen C."/>
            <person name="Shaw J."/>
            <person name="Wu H."/>
            <person name="Hsiao K."/>
            <person name="Chao Y."/>
            <person name="Chu M."/>
            <person name="Cheng C."/>
            <person name="Hour A."/>
            <person name="Lee P."/>
            <person name="Lin S."/>
            <person name="Lin Y."/>
            <person name="Liou J."/>
            <person name="Liu S."/>
            <person name="Hsing Y."/>
            <person name="Raghuvanshi S."/>
            <person name="Mohanty A."/>
            <person name="Bharti A.K."/>
            <person name="Gaur A."/>
            <person name="Gupta V."/>
            <person name="Kumar D."/>
            <person name="Ravi V."/>
            <person name="Vij S."/>
            <person name="Kapur A."/>
            <person name="Khurana P."/>
            <person name="Khurana P."/>
            <person name="Khurana J.P."/>
            <person name="Tyagi A.K."/>
            <person name="Gaikwad K."/>
            <person name="Singh A."/>
            <person name="Dalal V."/>
            <person name="Srivastava S."/>
            <person name="Dixit A."/>
            <person name="Pal A.K."/>
            <person name="Ghazi I.A."/>
            <person name="Yadav M."/>
            <person name="Pandit A."/>
            <person name="Bhargava A."/>
            <person name="Sureshbabu K."/>
            <person name="Batra K."/>
            <person name="Sharma T.R."/>
            <person name="Mohapatra T."/>
            <person name="Singh N.K."/>
            <person name="Messing J."/>
            <person name="Nelson A.B."/>
            <person name="Fuks G."/>
            <person name="Kavchok S."/>
            <person name="Keizer G."/>
            <person name="Linton E."/>
            <person name="Llaca V."/>
            <person name="Song R."/>
            <person name="Tanyolac B."/>
            <person name="Young S."/>
            <person name="Ho-Il K."/>
            <person name="Hahn J.H."/>
            <person name="Sangsakoo G."/>
            <person name="Vanavichit A."/>
            <person name="de Mattos Luiz.A.T."/>
            <person name="Zimmer P.D."/>
            <person name="Malone G."/>
            <person name="Dellagostin O."/>
            <person name="de Oliveira A.C."/>
            <person name="Bevan M."/>
            <person name="Bancroft I."/>
            <person name="Minx P."/>
            <person name="Cordum H."/>
            <person name="Wilson R."/>
            <person name="Cheng Z."/>
            <person name="Jin W."/>
            <person name="Jiang J."/>
            <person name="Leong S.A."/>
            <person name="Iwama H."/>
            <person name="Gojobori T."/>
            <person name="Itoh T."/>
            <person name="Niimura Y."/>
            <person name="Fujii Y."/>
            <person name="Habara T."/>
            <person name="Sakai H."/>
            <person name="Sato Y."/>
            <person name="Wilson G."/>
            <person name="Kumar K."/>
            <person name="McCouch S."/>
            <person name="Juretic N."/>
            <person name="Hoen D."/>
            <person name="Wright S."/>
            <person name="Bruskiewich R."/>
            <person name="Bureau T."/>
            <person name="Miyao A."/>
            <person name="Hirochika H."/>
            <person name="Nishikawa T."/>
            <person name="Kadowaki K."/>
            <person name="Sugiura M."/>
            <person name="Burr B."/>
            <person name="Sasaki T."/>
        </authorList>
    </citation>
    <scope>NUCLEOTIDE SEQUENCE [LARGE SCALE GENOMIC DNA]</scope>
    <source>
        <strain evidence="3">cv. Nipponbare</strain>
    </source>
</reference>
<feature type="region of interest" description="Disordered" evidence="1">
    <location>
        <begin position="68"/>
        <end position="145"/>
    </location>
</feature>
<feature type="compositionally biased region" description="Basic residues" evidence="1">
    <location>
        <begin position="132"/>
        <end position="141"/>
    </location>
</feature>
<feature type="compositionally biased region" description="Basic residues" evidence="1">
    <location>
        <begin position="85"/>
        <end position="100"/>
    </location>
</feature>
<reference evidence="2 3" key="2">
    <citation type="journal article" date="2013" name="Plant Cell Physiol.">
        <title>Rice Annotation Project Database (RAP-DB): an integrative and interactive database for rice genomics.</title>
        <authorList>
            <person name="Sakai H."/>
            <person name="Lee S.S."/>
            <person name="Tanaka T."/>
            <person name="Numa H."/>
            <person name="Kim J."/>
            <person name="Kawahara Y."/>
            <person name="Wakimoto H."/>
            <person name="Yang C.C."/>
            <person name="Iwamoto M."/>
            <person name="Abe T."/>
            <person name="Yamada Y."/>
            <person name="Muto A."/>
            <person name="Inokuchi H."/>
            <person name="Ikemura T."/>
            <person name="Matsumoto T."/>
            <person name="Sasaki T."/>
            <person name="Itoh T."/>
        </authorList>
    </citation>
    <scope>NUCLEOTIDE SEQUENCE [LARGE SCALE GENOMIC DNA]</scope>
    <source>
        <strain evidence="3">cv. Nipponbare</strain>
    </source>
</reference>
<proteinExistence type="predicted"/>
<keyword evidence="3" id="KW-1185">Reference proteome</keyword>
<sequence length="287" mass="31693">GESNDHVVDLGMTLGLDGGNQWRGLLDGLAARASGRERRWILLTQSGRSPVYCMFTRCRRARGVRGGVRDVPRVQRNQPWPREPPHRRPRRRRRRGRRHQQCPGAPLRGEGEPRGAQLGAPDHPQAVAQGVRARRAGRRPQRAILPRPVHGGAALLRRAVRRARRGAPALRRAAGARRAVPLRRGDPQRGRVRGRGARGAARARGPVAPPHEPRGVPVGADQDGGQGAGVAGRERRWRRVHGGGREGLPGSWLEGEAGHRRLVLEMLDRRHPVAGRRREVDTDAGRK</sequence>
<dbReference type="Proteomes" id="UP000059680">
    <property type="component" value="Chromosome 1"/>
</dbReference>
<evidence type="ECO:0000256" key="1">
    <source>
        <dbReference type="SAM" id="MobiDB-lite"/>
    </source>
</evidence>
<dbReference type="PaxDb" id="39947-A0A0N7KE92"/>
<dbReference type="EMBL" id="AP014957">
    <property type="protein sequence ID" value="BAS75769.1"/>
    <property type="molecule type" value="Genomic_DNA"/>
</dbReference>
<feature type="compositionally biased region" description="Low complexity" evidence="1">
    <location>
        <begin position="166"/>
        <end position="179"/>
    </location>
</feature>
<feature type="non-terminal residue" evidence="2">
    <location>
        <position position="287"/>
    </location>
</feature>
<dbReference type="Gramene" id="Os01t0903100-00">
    <property type="protein sequence ID" value="Os01t0903100-00"/>
    <property type="gene ID" value="Os01g0903100"/>
</dbReference>
<evidence type="ECO:0000313" key="3">
    <source>
        <dbReference type="Proteomes" id="UP000059680"/>
    </source>
</evidence>
<accession>A0A0N7KE92</accession>
<organism evidence="2 3">
    <name type="scientific">Oryza sativa subsp. japonica</name>
    <name type="common">Rice</name>
    <dbReference type="NCBI Taxonomy" id="39947"/>
    <lineage>
        <taxon>Eukaryota</taxon>
        <taxon>Viridiplantae</taxon>
        <taxon>Streptophyta</taxon>
        <taxon>Embryophyta</taxon>
        <taxon>Tracheophyta</taxon>
        <taxon>Spermatophyta</taxon>
        <taxon>Magnoliopsida</taxon>
        <taxon>Liliopsida</taxon>
        <taxon>Poales</taxon>
        <taxon>Poaceae</taxon>
        <taxon>BOP clade</taxon>
        <taxon>Oryzoideae</taxon>
        <taxon>Oryzeae</taxon>
        <taxon>Oryzinae</taxon>
        <taxon>Oryza</taxon>
        <taxon>Oryza sativa</taxon>
    </lineage>
</organism>
<dbReference type="AlphaFoldDB" id="A0A0N7KE92"/>
<dbReference type="InParanoid" id="A0A0N7KE92"/>